<accession>A0AC34RBT4</accession>
<evidence type="ECO:0000313" key="1">
    <source>
        <dbReference type="Proteomes" id="UP000887576"/>
    </source>
</evidence>
<protein>
    <submittedName>
        <fullName evidence="2">Uncharacterized protein</fullName>
    </submittedName>
</protein>
<sequence>MVRGRCASTGSSRSGRRRRQSRKSLPGYTRSPRPLRPIGEGPGGFPEDCVDLMQRKKKMVQGRSFGGRCASTGSSRSGRRRRQSRKSLPGYTRSPRPLRPIGQGPRGFPQDSVDLMQRKRAKAVAKYRAARFGNNDDDVYPVAELFEQARLSPQYATPGSAPKKPVGRTRLNELFSPPINDRPRYISTPQAPKKPVGRTKLGNEFFSPPSNYPPRYTSTPQAPQKPVPRTKLGRNVPDNEVYRQPFQGAPQKESPRDFVIYEKPLENDDVFADDDSTFAPVVPARKKSERESTTRTPLNELSSSPIDYRRRYISTPQAPKKPVGRKFLGRNVPDNEVYRQPLGAPQKERPRDFVIYEKPLENDDVFADELVAIQWS</sequence>
<evidence type="ECO:0000313" key="2">
    <source>
        <dbReference type="WBParaSite" id="JU765_v2.g5532.t2"/>
    </source>
</evidence>
<reference evidence="2" key="1">
    <citation type="submission" date="2022-11" db="UniProtKB">
        <authorList>
            <consortium name="WormBaseParasite"/>
        </authorList>
    </citation>
    <scope>IDENTIFICATION</scope>
</reference>
<dbReference type="Proteomes" id="UP000887576">
    <property type="component" value="Unplaced"/>
</dbReference>
<organism evidence="1 2">
    <name type="scientific">Panagrolaimus sp. JU765</name>
    <dbReference type="NCBI Taxonomy" id="591449"/>
    <lineage>
        <taxon>Eukaryota</taxon>
        <taxon>Metazoa</taxon>
        <taxon>Ecdysozoa</taxon>
        <taxon>Nematoda</taxon>
        <taxon>Chromadorea</taxon>
        <taxon>Rhabditida</taxon>
        <taxon>Tylenchina</taxon>
        <taxon>Panagrolaimomorpha</taxon>
        <taxon>Panagrolaimoidea</taxon>
        <taxon>Panagrolaimidae</taxon>
        <taxon>Panagrolaimus</taxon>
    </lineage>
</organism>
<proteinExistence type="predicted"/>
<dbReference type="WBParaSite" id="JU765_v2.g5532.t2">
    <property type="protein sequence ID" value="JU765_v2.g5532.t2"/>
    <property type="gene ID" value="JU765_v2.g5532"/>
</dbReference>
<name>A0AC34RBT4_9BILA</name>